<organism evidence="1 2">
    <name type="scientific">Cephaloticoccus primus</name>
    <dbReference type="NCBI Taxonomy" id="1548207"/>
    <lineage>
        <taxon>Bacteria</taxon>
        <taxon>Pseudomonadati</taxon>
        <taxon>Verrucomicrobiota</taxon>
        <taxon>Opitutia</taxon>
        <taxon>Opitutales</taxon>
        <taxon>Opitutaceae</taxon>
        <taxon>Cephaloticoccus</taxon>
    </lineage>
</organism>
<comment type="caution">
    <text evidence="1">The sequence shown here is derived from an EMBL/GenBank/DDBJ whole genome shotgun (WGS) entry which is preliminary data.</text>
</comment>
<sequence>MQTVARVLKVGDRQAVRLPSELKLKAKELVLETRKDGVILLYDPVQRERYEADRRKAFRELCELPPLPAGFELERP</sequence>
<evidence type="ECO:0000313" key="1">
    <source>
        <dbReference type="EMBL" id="KXU38225.1"/>
    </source>
</evidence>
<evidence type="ECO:0000313" key="2">
    <source>
        <dbReference type="Proteomes" id="UP000070058"/>
    </source>
</evidence>
<keyword evidence="2" id="KW-1185">Reference proteome</keyword>
<reference evidence="2" key="1">
    <citation type="submission" date="2016-02" db="EMBL/GenBank/DDBJ databases">
        <authorList>
            <person name="Sanders J.G."/>
            <person name="Lin J.Y."/>
            <person name="Wertz J.T."/>
            <person name="Russell J.A."/>
            <person name="Moreau C.S."/>
            <person name="Powell S."/>
        </authorList>
    </citation>
    <scope>NUCLEOTIDE SEQUENCE [LARGE SCALE GENOMIC DNA]</scope>
    <source>
        <strain evidence="2">CAG34</strain>
    </source>
</reference>
<protein>
    <recommendedName>
        <fullName evidence="3">SpoVT-AbrB domain-containing protein</fullName>
    </recommendedName>
</protein>
<name>A0A139SUI2_9BACT</name>
<proteinExistence type="predicted"/>
<gene>
    <name evidence="1" type="ORF">AXK11_00815</name>
</gene>
<evidence type="ECO:0008006" key="3">
    <source>
        <dbReference type="Google" id="ProtNLM"/>
    </source>
</evidence>
<accession>A0A139SUI2</accession>
<dbReference type="AlphaFoldDB" id="A0A139SUI2"/>
<dbReference type="RefSeq" id="WP_068628107.1">
    <property type="nucleotide sequence ID" value="NZ_LSZQ01000002.1"/>
</dbReference>
<dbReference type="OrthoDB" id="7173678at2"/>
<dbReference type="EMBL" id="LSZQ01000002">
    <property type="protein sequence ID" value="KXU38225.1"/>
    <property type="molecule type" value="Genomic_DNA"/>
</dbReference>
<dbReference type="STRING" id="1548207.AXK11_00815"/>
<dbReference type="Proteomes" id="UP000070058">
    <property type="component" value="Unassembled WGS sequence"/>
</dbReference>